<keyword evidence="1" id="KW-0812">Transmembrane</keyword>
<accession>A0A6J6K338</accession>
<evidence type="ECO:0000313" key="2">
    <source>
        <dbReference type="EMBL" id="CAB4644110.1"/>
    </source>
</evidence>
<dbReference type="AlphaFoldDB" id="A0A6J6K338"/>
<sequence length="179" mass="19189">MTQIPCKRARALILQPLADAHDVAVARQHLLECPLCASDTADDMVESISSRLDILREPGGTLRISLLIVGSLQVFLALPWIFGATPLWGPRSDTSVAHLTRDGVIGLVLGLAGAAVAITPRLAYFALSICGLLVTLQAVAFITDRVNGTAHPVFETIHVLAVIITVLVAIIAFPRRTRR</sequence>
<feature type="transmembrane region" description="Helical" evidence="1">
    <location>
        <begin position="103"/>
        <end position="119"/>
    </location>
</feature>
<gene>
    <name evidence="2" type="ORF">UFOPK2214_00118</name>
</gene>
<keyword evidence="1" id="KW-1133">Transmembrane helix</keyword>
<evidence type="ECO:0000256" key="1">
    <source>
        <dbReference type="SAM" id="Phobius"/>
    </source>
</evidence>
<keyword evidence="1" id="KW-0472">Membrane</keyword>
<protein>
    <submittedName>
        <fullName evidence="2">Unannotated protein</fullName>
    </submittedName>
</protein>
<feature type="transmembrane region" description="Helical" evidence="1">
    <location>
        <begin position="154"/>
        <end position="173"/>
    </location>
</feature>
<feature type="transmembrane region" description="Helical" evidence="1">
    <location>
        <begin position="64"/>
        <end position="83"/>
    </location>
</feature>
<dbReference type="EMBL" id="CAEZWJ010000002">
    <property type="protein sequence ID" value="CAB4644110.1"/>
    <property type="molecule type" value="Genomic_DNA"/>
</dbReference>
<name>A0A6J6K338_9ZZZZ</name>
<proteinExistence type="predicted"/>
<feature type="transmembrane region" description="Helical" evidence="1">
    <location>
        <begin position="124"/>
        <end position="142"/>
    </location>
</feature>
<organism evidence="2">
    <name type="scientific">freshwater metagenome</name>
    <dbReference type="NCBI Taxonomy" id="449393"/>
    <lineage>
        <taxon>unclassified sequences</taxon>
        <taxon>metagenomes</taxon>
        <taxon>ecological metagenomes</taxon>
    </lineage>
</organism>
<reference evidence="2" key="1">
    <citation type="submission" date="2020-05" db="EMBL/GenBank/DDBJ databases">
        <authorList>
            <person name="Chiriac C."/>
            <person name="Salcher M."/>
            <person name="Ghai R."/>
            <person name="Kavagutti S V."/>
        </authorList>
    </citation>
    <scope>NUCLEOTIDE SEQUENCE</scope>
</reference>